<dbReference type="PANTHER" id="PTHR35400">
    <property type="entry name" value="SLR1083 PROTEIN"/>
    <property type="match status" value="1"/>
</dbReference>
<protein>
    <recommendedName>
        <fullName evidence="1">Putative restriction endonuclease domain-containing protein</fullName>
    </recommendedName>
</protein>
<dbReference type="KEGG" id="pfla:Pflav_054140"/>
<dbReference type="Gene3D" id="3.90.1570.10">
    <property type="entry name" value="tt1808, chain A"/>
    <property type="match status" value="1"/>
</dbReference>
<dbReference type="CDD" id="cd06260">
    <property type="entry name" value="DUF820-like"/>
    <property type="match status" value="1"/>
</dbReference>
<dbReference type="InterPro" id="IPR008538">
    <property type="entry name" value="Uma2"/>
</dbReference>
<dbReference type="InterPro" id="IPR011335">
    <property type="entry name" value="Restrct_endonuc-II-like"/>
</dbReference>
<feature type="domain" description="Putative restriction endonuclease" evidence="1">
    <location>
        <begin position="25"/>
        <end position="180"/>
    </location>
</feature>
<dbReference type="InterPro" id="IPR012296">
    <property type="entry name" value="Nuclease_put_TT1808"/>
</dbReference>
<dbReference type="SUPFAM" id="SSF52980">
    <property type="entry name" value="Restriction endonuclease-like"/>
    <property type="match status" value="1"/>
</dbReference>
<reference evidence="2 3" key="1">
    <citation type="submission" date="2020-03" db="EMBL/GenBank/DDBJ databases">
        <title>Whole genome shotgun sequence of Phytohabitans flavus NBRC 107702.</title>
        <authorList>
            <person name="Komaki H."/>
            <person name="Tamura T."/>
        </authorList>
    </citation>
    <scope>NUCLEOTIDE SEQUENCE [LARGE SCALE GENOMIC DNA]</scope>
    <source>
        <strain evidence="2 3">NBRC 107702</strain>
    </source>
</reference>
<dbReference type="EMBL" id="AP022870">
    <property type="protein sequence ID" value="BCB79004.1"/>
    <property type="molecule type" value="Genomic_DNA"/>
</dbReference>
<dbReference type="Pfam" id="PF05685">
    <property type="entry name" value="Uma2"/>
    <property type="match status" value="1"/>
</dbReference>
<organism evidence="2 3">
    <name type="scientific">Phytohabitans flavus</name>
    <dbReference type="NCBI Taxonomy" id="1076124"/>
    <lineage>
        <taxon>Bacteria</taxon>
        <taxon>Bacillati</taxon>
        <taxon>Actinomycetota</taxon>
        <taxon>Actinomycetes</taxon>
        <taxon>Micromonosporales</taxon>
        <taxon>Micromonosporaceae</taxon>
    </lineage>
</organism>
<dbReference type="AlphaFoldDB" id="A0A6F8XYS7"/>
<proteinExistence type="predicted"/>
<evidence type="ECO:0000313" key="3">
    <source>
        <dbReference type="Proteomes" id="UP000502508"/>
    </source>
</evidence>
<gene>
    <name evidence="2" type="ORF">Pflav_054140</name>
</gene>
<accession>A0A6F8XYS7</accession>
<sequence>MTAVHSGRRLRVDLPPRPLTLDDVAELAAADESGHRYELVDGTLLVVPPADFDHAETITRLTVWFVTNGYGTHQVLATPGIQITERTSGRVPDLIILRRRRDGRTVWADPADVALVVEVVSPGSERVDREAKPGEYARAGITQFWRIERGDNAEATVHQFRLGNDLRGEPTYLGHRAVLLEDLLASKPPELL</sequence>
<evidence type="ECO:0000259" key="1">
    <source>
        <dbReference type="Pfam" id="PF05685"/>
    </source>
</evidence>
<name>A0A6F8XYS7_9ACTN</name>
<evidence type="ECO:0000313" key="2">
    <source>
        <dbReference type="EMBL" id="BCB79004.1"/>
    </source>
</evidence>
<dbReference type="PANTHER" id="PTHR35400:SF3">
    <property type="entry name" value="SLL1072 PROTEIN"/>
    <property type="match status" value="1"/>
</dbReference>
<keyword evidence="3" id="KW-1185">Reference proteome</keyword>
<dbReference type="Proteomes" id="UP000502508">
    <property type="component" value="Chromosome"/>
</dbReference>
<reference evidence="2 3" key="2">
    <citation type="submission" date="2020-03" db="EMBL/GenBank/DDBJ databases">
        <authorList>
            <person name="Ichikawa N."/>
            <person name="Kimura A."/>
            <person name="Kitahashi Y."/>
            <person name="Uohara A."/>
        </authorList>
    </citation>
    <scope>NUCLEOTIDE SEQUENCE [LARGE SCALE GENOMIC DNA]</scope>
    <source>
        <strain evidence="2 3">NBRC 107702</strain>
    </source>
</reference>